<name>A0A9D2UR11_ACILW</name>
<keyword evidence="1" id="KW-0472">Membrane</keyword>
<accession>A0A9D2UR11</accession>
<dbReference type="Proteomes" id="UP000787156">
    <property type="component" value="Unassembled WGS sequence"/>
</dbReference>
<feature type="transmembrane region" description="Helical" evidence="1">
    <location>
        <begin position="39"/>
        <end position="58"/>
    </location>
</feature>
<evidence type="ECO:0000313" key="3">
    <source>
        <dbReference type="Proteomes" id="UP000787156"/>
    </source>
</evidence>
<evidence type="ECO:0000256" key="1">
    <source>
        <dbReference type="SAM" id="Phobius"/>
    </source>
</evidence>
<organism evidence="2 3">
    <name type="scientific">Acinetobacter lwoffii</name>
    <dbReference type="NCBI Taxonomy" id="28090"/>
    <lineage>
        <taxon>Bacteria</taxon>
        <taxon>Pseudomonadati</taxon>
        <taxon>Pseudomonadota</taxon>
        <taxon>Gammaproteobacteria</taxon>
        <taxon>Moraxellales</taxon>
        <taxon>Moraxellaceae</taxon>
        <taxon>Acinetobacter</taxon>
    </lineage>
</organism>
<feature type="transmembrane region" description="Helical" evidence="1">
    <location>
        <begin position="64"/>
        <end position="81"/>
    </location>
</feature>
<sequence>MTSSLAPDSENIVRFQTQENIKLQRMNQVSEELERQSHLFIVILGTVIGAILALFVSYHINATAVHFLLLSVLPICLAYLLRKVYIYTLSHS</sequence>
<evidence type="ECO:0000313" key="2">
    <source>
        <dbReference type="EMBL" id="HJF26932.1"/>
    </source>
</evidence>
<reference evidence="2" key="1">
    <citation type="journal article" date="2021" name="PeerJ">
        <title>Extensive microbial diversity within the chicken gut microbiome revealed by metagenomics and culture.</title>
        <authorList>
            <person name="Gilroy R."/>
            <person name="Ravi A."/>
            <person name="Getino M."/>
            <person name="Pursley I."/>
            <person name="Horton D.L."/>
            <person name="Alikhan N.F."/>
            <person name="Baker D."/>
            <person name="Gharbi K."/>
            <person name="Hall N."/>
            <person name="Watson M."/>
            <person name="Adriaenssens E.M."/>
            <person name="Foster-Nyarko E."/>
            <person name="Jarju S."/>
            <person name="Secka A."/>
            <person name="Antonio M."/>
            <person name="Oren A."/>
            <person name="Chaudhuri R.R."/>
            <person name="La Ragione R."/>
            <person name="Hildebrand F."/>
            <person name="Pallen M.J."/>
        </authorList>
    </citation>
    <scope>NUCLEOTIDE SEQUENCE</scope>
    <source>
        <strain evidence="2">CHK135-1449</strain>
    </source>
</reference>
<comment type="caution">
    <text evidence="2">The sequence shown here is derived from an EMBL/GenBank/DDBJ whole genome shotgun (WGS) entry which is preliminary data.</text>
</comment>
<dbReference type="EMBL" id="DYWX01000017">
    <property type="protein sequence ID" value="HJF26932.1"/>
    <property type="molecule type" value="Genomic_DNA"/>
</dbReference>
<keyword evidence="1" id="KW-0812">Transmembrane</keyword>
<dbReference type="AlphaFoldDB" id="A0A9D2UR11"/>
<reference evidence="2" key="2">
    <citation type="submission" date="2021-09" db="EMBL/GenBank/DDBJ databases">
        <authorList>
            <person name="Gilroy R."/>
        </authorList>
    </citation>
    <scope>NUCLEOTIDE SEQUENCE</scope>
    <source>
        <strain evidence="2">CHK135-1449</strain>
    </source>
</reference>
<proteinExistence type="predicted"/>
<protein>
    <submittedName>
        <fullName evidence="2">FUSC family protein</fullName>
    </submittedName>
</protein>
<gene>
    <name evidence="2" type="ORF">K8V79_01525</name>
</gene>
<keyword evidence="1" id="KW-1133">Transmembrane helix</keyword>